<evidence type="ECO:0000256" key="7">
    <source>
        <dbReference type="SAM" id="SignalP"/>
    </source>
</evidence>
<dbReference type="InterPro" id="IPR036179">
    <property type="entry name" value="Ig-like_dom_sf"/>
</dbReference>
<reference key="1">
    <citation type="submission" date="2019-01" db="UniProtKB">
        <authorList>
            <consortium name="RefSeq"/>
        </authorList>
    </citation>
    <scope>IDENTIFICATION</scope>
</reference>
<dbReference type="InterPro" id="IPR013106">
    <property type="entry name" value="Ig_V-set"/>
</dbReference>
<feature type="compositionally biased region" description="Pro residues" evidence="6">
    <location>
        <begin position="201"/>
        <end position="211"/>
    </location>
</feature>
<sequence length="225" mass="25684">MWLLPVLLLLIIQGHFSICQEGMVRATEWGTLTAYCEYTPGWESYKKWWCHGKNWIYCKILVKTTGTNEPVKKGRASIQDNPNQRTFTMTLEEFCPDDADTYWCGIERTGVDPVYKLSVIVDPAPDPTDFPKPVMRPTTASWDSTFPFTQGINSTQLVTLINPDSRKGRDLKAQQPACYRVGARARCPRRRAESQSGPWQQPAPSPQPPCPRQRQHVPLYCLVRP</sequence>
<organism evidence="9 10">
    <name type="scientific">Callorhinus ursinus</name>
    <name type="common">Northern fur seal</name>
    <dbReference type="NCBI Taxonomy" id="34884"/>
    <lineage>
        <taxon>Eukaryota</taxon>
        <taxon>Metazoa</taxon>
        <taxon>Chordata</taxon>
        <taxon>Craniata</taxon>
        <taxon>Vertebrata</taxon>
        <taxon>Euteleostomi</taxon>
        <taxon>Mammalia</taxon>
        <taxon>Eutheria</taxon>
        <taxon>Laurasiatheria</taxon>
        <taxon>Carnivora</taxon>
        <taxon>Caniformia</taxon>
        <taxon>Pinnipedia</taxon>
        <taxon>Otariidae</taxon>
        <taxon>Callorhinus</taxon>
    </lineage>
</organism>
<feature type="chain" id="PRO_5018768970" evidence="7">
    <location>
        <begin position="20"/>
        <end position="225"/>
    </location>
</feature>
<dbReference type="GO" id="GO:0005886">
    <property type="term" value="C:plasma membrane"/>
    <property type="evidence" value="ECO:0007669"/>
    <property type="project" value="TreeGrafter"/>
</dbReference>
<dbReference type="Pfam" id="PF07686">
    <property type="entry name" value="V-set"/>
    <property type="match status" value="1"/>
</dbReference>
<dbReference type="PANTHER" id="PTHR11860:SF98">
    <property type="entry name" value="IMMUNOGLOBULIN V-SET DOMAIN-CONTAINING PROTEIN"/>
    <property type="match status" value="1"/>
</dbReference>
<evidence type="ECO:0000256" key="4">
    <source>
        <dbReference type="ARBA" id="ARBA00023136"/>
    </source>
</evidence>
<evidence type="ECO:0000256" key="2">
    <source>
        <dbReference type="ARBA" id="ARBA00022692"/>
    </source>
</evidence>
<evidence type="ECO:0000259" key="8">
    <source>
        <dbReference type="Pfam" id="PF07686"/>
    </source>
</evidence>
<evidence type="ECO:0000313" key="10">
    <source>
        <dbReference type="RefSeq" id="XP_025715347.1"/>
    </source>
</evidence>
<reference evidence="10" key="2">
    <citation type="submission" date="2025-08" db="UniProtKB">
        <authorList>
            <consortium name="RefSeq"/>
        </authorList>
    </citation>
    <scope>IDENTIFICATION</scope>
    <source>
        <tissue evidence="10">Blood</tissue>
    </source>
</reference>
<keyword evidence="4" id="KW-0472">Membrane</keyword>
<evidence type="ECO:0000313" key="9">
    <source>
        <dbReference type="Proteomes" id="UP000286641"/>
    </source>
</evidence>
<comment type="subcellular location">
    <subcellularLocation>
        <location evidence="1">Membrane</location>
    </subcellularLocation>
</comment>
<keyword evidence="5" id="KW-1015">Disulfide bond</keyword>
<dbReference type="FunFam" id="2.60.40.10:FF:000370">
    <property type="entry name" value="CMRF35-like molecule 1"/>
    <property type="match status" value="1"/>
</dbReference>
<protein>
    <submittedName>
        <fullName evidence="10">CMRF35-like molecule 7</fullName>
    </submittedName>
</protein>
<evidence type="ECO:0000256" key="3">
    <source>
        <dbReference type="ARBA" id="ARBA00022729"/>
    </source>
</evidence>
<dbReference type="PANTHER" id="PTHR11860">
    <property type="entry name" value="POLYMERIC-IMMUNOGLOBULIN RECEPTOR"/>
    <property type="match status" value="1"/>
</dbReference>
<proteinExistence type="predicted"/>
<dbReference type="RefSeq" id="XP_025715347.1">
    <property type="nucleotide sequence ID" value="XM_025859562.1"/>
</dbReference>
<dbReference type="Gene3D" id="2.60.40.10">
    <property type="entry name" value="Immunoglobulins"/>
    <property type="match status" value="1"/>
</dbReference>
<evidence type="ECO:0000256" key="1">
    <source>
        <dbReference type="ARBA" id="ARBA00004370"/>
    </source>
</evidence>
<dbReference type="InterPro" id="IPR013783">
    <property type="entry name" value="Ig-like_fold"/>
</dbReference>
<dbReference type="GO" id="GO:0004888">
    <property type="term" value="F:transmembrane signaling receptor activity"/>
    <property type="evidence" value="ECO:0007669"/>
    <property type="project" value="TreeGrafter"/>
</dbReference>
<evidence type="ECO:0000256" key="6">
    <source>
        <dbReference type="SAM" id="MobiDB-lite"/>
    </source>
</evidence>
<dbReference type="InParanoid" id="A0A3Q7N9A9"/>
<dbReference type="Proteomes" id="UP000286641">
    <property type="component" value="Unplaced"/>
</dbReference>
<name>A0A3Q7N9A9_CALUR</name>
<dbReference type="SUPFAM" id="SSF48726">
    <property type="entry name" value="Immunoglobulin"/>
    <property type="match status" value="1"/>
</dbReference>
<evidence type="ECO:0000256" key="5">
    <source>
        <dbReference type="ARBA" id="ARBA00023157"/>
    </source>
</evidence>
<accession>A0A3Q7N9A9</accession>
<dbReference type="AlphaFoldDB" id="A0A3Q7N9A9"/>
<dbReference type="InterPro" id="IPR050671">
    <property type="entry name" value="CD300_family_receptors"/>
</dbReference>
<keyword evidence="9" id="KW-1185">Reference proteome</keyword>
<gene>
    <name evidence="10" type="primary">LOC112814225</name>
</gene>
<feature type="signal peptide" evidence="7">
    <location>
        <begin position="1"/>
        <end position="19"/>
    </location>
</feature>
<keyword evidence="2" id="KW-0812">Transmembrane</keyword>
<feature type="domain" description="Immunoglobulin V-set" evidence="8">
    <location>
        <begin position="35"/>
        <end position="108"/>
    </location>
</feature>
<keyword evidence="3 7" id="KW-0732">Signal</keyword>
<feature type="region of interest" description="Disordered" evidence="6">
    <location>
        <begin position="185"/>
        <end position="215"/>
    </location>
</feature>